<dbReference type="GO" id="GO:0004045">
    <property type="term" value="F:peptidyl-tRNA hydrolase activity"/>
    <property type="evidence" value="ECO:0007669"/>
    <property type="project" value="InterPro"/>
</dbReference>
<protein>
    <submittedName>
        <fullName evidence="5">S-adenosyl-L-methionine-dependent methyltransferase</fullName>
    </submittedName>
</protein>
<dbReference type="InterPro" id="IPR029063">
    <property type="entry name" value="SAM-dependent_MTases_sf"/>
</dbReference>
<dbReference type="EMBL" id="DF830088">
    <property type="protein sequence ID" value="GAK67788.1"/>
    <property type="molecule type" value="Genomic_DNA"/>
</dbReference>
<keyword evidence="2 5" id="KW-0808">Transferase</keyword>
<dbReference type="InterPro" id="IPR001328">
    <property type="entry name" value="Pept_tRNA_hydro"/>
</dbReference>
<dbReference type="GO" id="GO:0008276">
    <property type="term" value="F:protein methyltransferase activity"/>
    <property type="evidence" value="ECO:0007669"/>
    <property type="project" value="InterPro"/>
</dbReference>
<dbReference type="GO" id="GO:0005739">
    <property type="term" value="C:mitochondrion"/>
    <property type="evidence" value="ECO:0007669"/>
    <property type="project" value="TreeGrafter"/>
</dbReference>
<dbReference type="GO" id="GO:0032259">
    <property type="term" value="P:methylation"/>
    <property type="evidence" value="ECO:0007669"/>
    <property type="project" value="UniProtKB-KW"/>
</dbReference>
<keyword evidence="3" id="KW-0949">S-adenosyl-L-methionine</keyword>
<proteinExistence type="predicted"/>
<dbReference type="GO" id="GO:0003676">
    <property type="term" value="F:nucleic acid binding"/>
    <property type="evidence" value="ECO:0007669"/>
    <property type="project" value="InterPro"/>
</dbReference>
<sequence length="788" mass="86015">MPTEIGRASADQLRGGAEISVRFKFKARHSGLRGGFLHLSNFSSRLLSCNHGHSEGTPRTCAPGECRLESMLGTTTSTATVRAAWRPFSTTVSVGFASSSKRDPAAFWTSDERLIKAIRRRQETYRLAQVGNSARKKSDRVEAAQLANAEVRWLVQHVRKLQTDTAASEQNSRQILDRNSRRKLVAMATQMTRANVPLSYLLGSMPFGSLPVELTVRPPTLLPRPETEHWATAVVADLLRAIEASTTSSSSTPPTIRIADLCTGSGCVALLIAHALRSELGDDADWRVVACDRSPLAVHLARENAAKLGFSERNVRIVEADVFSDVDMDGLASIAGGPFDVVVSNPPYIPRREWQTLSAEVRAHEDPAALIGERDIPPATLERVPGEGIVQDGGSDVQRSFVDRTGLAFHQRLAELLYRPSFSARDSQWRAHGVPRLVAEYGKGQQRLVAKLHAELVAPADRLPRVVRLPKHQLVVVGVGNATTHPLTRHSIGQVVLDPLLARLVAHDAQIRRHLAQARDGLEQERTEALASGRIDPHARPDWTQPVPAQIPLSCASTEGQYLDPNDRVAMPTELTKVRAGKSGGWAATFPLLVRSDSSSHVYQVEVSLYKPSQAMNLSGVGLRAFLTAHHPNPTDPAVVDDTLVLQDDLDIDFGLVKSKSTGSASGHNGVRDILARLNVVDTKLARLRIGIGRPPPPAKEAKNEWLPSLGKKAAKAIPVDKWVLSKLSKDELASCTARDGAVVGQVETAALEWIQQRCAHIAAANDREPKLAMRKDQFGMHRSVWIY</sequence>
<evidence type="ECO:0000313" key="5">
    <source>
        <dbReference type="EMBL" id="GAK67788.1"/>
    </source>
</evidence>
<dbReference type="InterPro" id="IPR025714">
    <property type="entry name" value="Methyltranfer_dom"/>
</dbReference>
<feature type="domain" description="Methyltransferase" evidence="4">
    <location>
        <begin position="257"/>
        <end position="345"/>
    </location>
</feature>
<dbReference type="InterPro" id="IPR004556">
    <property type="entry name" value="HemK-like"/>
</dbReference>
<gene>
    <name evidence="5" type="ORF">PAN0_021c6017</name>
</gene>
<accession>A0A081CM92</accession>
<dbReference type="PANTHER" id="PTHR18895">
    <property type="entry name" value="HEMK METHYLTRANSFERASE"/>
    <property type="match status" value="1"/>
</dbReference>
<dbReference type="RefSeq" id="XP_014654000.1">
    <property type="nucleotide sequence ID" value="XM_014798514.1"/>
</dbReference>
<evidence type="ECO:0000256" key="1">
    <source>
        <dbReference type="ARBA" id="ARBA00022603"/>
    </source>
</evidence>
<dbReference type="InterPro" id="IPR018171">
    <property type="entry name" value="Pept_tRNA_hydro_CS"/>
</dbReference>
<evidence type="ECO:0000256" key="2">
    <source>
        <dbReference type="ARBA" id="ARBA00022679"/>
    </source>
</evidence>
<name>A0A081CM92_PSEA2</name>
<dbReference type="InterPro" id="IPR050320">
    <property type="entry name" value="N5-glutamine_MTase"/>
</dbReference>
<dbReference type="SUPFAM" id="SSF53178">
    <property type="entry name" value="Peptidyl-tRNA hydrolase-like"/>
    <property type="match status" value="1"/>
</dbReference>
<keyword evidence="1 5" id="KW-0489">Methyltransferase</keyword>
<dbReference type="CDD" id="cd02440">
    <property type="entry name" value="AdoMet_MTases"/>
    <property type="match status" value="1"/>
</dbReference>
<dbReference type="PANTHER" id="PTHR18895:SF74">
    <property type="entry name" value="MTRF1L RELEASE FACTOR GLUTAMINE METHYLTRANSFERASE"/>
    <property type="match status" value="1"/>
</dbReference>
<evidence type="ECO:0000256" key="3">
    <source>
        <dbReference type="ARBA" id="ARBA00022691"/>
    </source>
</evidence>
<keyword evidence="6" id="KW-1185">Reference proteome</keyword>
<dbReference type="SUPFAM" id="SSF53335">
    <property type="entry name" value="S-adenosyl-L-methionine-dependent methyltransferases"/>
    <property type="match status" value="1"/>
</dbReference>
<dbReference type="Pfam" id="PF01195">
    <property type="entry name" value="Pept_tRNA_hydro"/>
    <property type="match status" value="1"/>
</dbReference>
<dbReference type="NCBIfam" id="TIGR00536">
    <property type="entry name" value="hemK_fam"/>
    <property type="match status" value="1"/>
</dbReference>
<dbReference type="Proteomes" id="UP000053758">
    <property type="component" value="Unassembled WGS sequence"/>
</dbReference>
<dbReference type="PROSITE" id="PS01196">
    <property type="entry name" value="PEPT_TRNA_HYDROL_2"/>
    <property type="match status" value="1"/>
</dbReference>
<evidence type="ECO:0000313" key="6">
    <source>
        <dbReference type="Proteomes" id="UP000053758"/>
    </source>
</evidence>
<dbReference type="Gene3D" id="3.40.50.1470">
    <property type="entry name" value="Peptidyl-tRNA hydrolase"/>
    <property type="match status" value="1"/>
</dbReference>
<dbReference type="PROSITE" id="PS00092">
    <property type="entry name" value="N6_MTASE"/>
    <property type="match status" value="1"/>
</dbReference>
<dbReference type="Pfam" id="PF13847">
    <property type="entry name" value="Methyltransf_31"/>
    <property type="match status" value="1"/>
</dbReference>
<dbReference type="Gene3D" id="3.40.50.150">
    <property type="entry name" value="Vaccinia Virus protein VP39"/>
    <property type="match status" value="1"/>
</dbReference>
<dbReference type="GeneID" id="26306815"/>
<dbReference type="InterPro" id="IPR002052">
    <property type="entry name" value="DNA_methylase_N6_adenine_CS"/>
</dbReference>
<reference evidence="5" key="1">
    <citation type="submission" date="2014-07" db="EMBL/GenBank/DDBJ databases">
        <title>Draft genome sequence of the yeast Pseudozyma antarctica JCM 10317 known as a producer of lipase B which used in a wide range of industrial applications.</title>
        <authorList>
            <person name="Morita T."/>
            <person name="Saika A."/>
            <person name="Koike H."/>
        </authorList>
    </citation>
    <scope>NUCLEOTIDE SEQUENCE</scope>
    <source>
        <strain evidence="5">JCM 10317</strain>
    </source>
</reference>
<organism evidence="5">
    <name type="scientific">Pseudozyma antarctica</name>
    <name type="common">Yeast</name>
    <name type="synonym">Candida antarctica</name>
    <dbReference type="NCBI Taxonomy" id="84753"/>
    <lineage>
        <taxon>Eukaryota</taxon>
        <taxon>Fungi</taxon>
        <taxon>Dikarya</taxon>
        <taxon>Basidiomycota</taxon>
        <taxon>Ustilaginomycotina</taxon>
        <taxon>Ustilaginomycetes</taxon>
        <taxon>Ustilaginales</taxon>
        <taxon>Ustilaginaceae</taxon>
        <taxon>Moesziomyces</taxon>
    </lineage>
</organism>
<dbReference type="InterPro" id="IPR036416">
    <property type="entry name" value="Pept_tRNA_hydro_sf"/>
</dbReference>
<dbReference type="HOGENOM" id="CLU_021860_0_0_1"/>
<dbReference type="AlphaFoldDB" id="A0A081CM92"/>
<evidence type="ECO:0000259" key="4">
    <source>
        <dbReference type="Pfam" id="PF13847"/>
    </source>
</evidence>